<feature type="transmembrane region" description="Helical" evidence="2">
    <location>
        <begin position="18"/>
        <end position="36"/>
    </location>
</feature>
<keyword evidence="2" id="KW-1133">Transmembrane helix</keyword>
<accession>A0AAF0BSN9</accession>
<proteinExistence type="predicted"/>
<dbReference type="Proteomes" id="UP001216390">
    <property type="component" value="Chromosome"/>
</dbReference>
<dbReference type="AlphaFoldDB" id="A0AAF0BSN9"/>
<sequence length="130" mass="12950">MTAGAPALRSRADRGWRLAGLLGLMLVTFVCLPLGARDAAGVSSVLPALRPVALAQPAGSLASRPADAASHEAPRAPRSPRPVAPSVVVALAGVALAVLAVVARRRAADDDVPRVPAASASASRAPPAVC</sequence>
<feature type="region of interest" description="Disordered" evidence="1">
    <location>
        <begin position="106"/>
        <end position="130"/>
    </location>
</feature>
<protein>
    <submittedName>
        <fullName evidence="3">Uncharacterized protein</fullName>
    </submittedName>
</protein>
<dbReference type="RefSeq" id="WP_272738147.1">
    <property type="nucleotide sequence ID" value="NZ_CP116942.1"/>
</dbReference>
<dbReference type="EMBL" id="CP116942">
    <property type="protein sequence ID" value="WCO68631.1"/>
    <property type="molecule type" value="Genomic_DNA"/>
</dbReference>
<keyword evidence="2" id="KW-0812">Transmembrane</keyword>
<feature type="compositionally biased region" description="Low complexity" evidence="1">
    <location>
        <begin position="114"/>
        <end position="130"/>
    </location>
</feature>
<keyword evidence="2" id="KW-0472">Membrane</keyword>
<evidence type="ECO:0000313" key="3">
    <source>
        <dbReference type="EMBL" id="WCO68631.1"/>
    </source>
</evidence>
<evidence type="ECO:0000256" key="1">
    <source>
        <dbReference type="SAM" id="MobiDB-lite"/>
    </source>
</evidence>
<organism evidence="3 4">
    <name type="scientific">Iamia majanohamensis</name>
    <dbReference type="NCBI Taxonomy" id="467976"/>
    <lineage>
        <taxon>Bacteria</taxon>
        <taxon>Bacillati</taxon>
        <taxon>Actinomycetota</taxon>
        <taxon>Acidimicrobiia</taxon>
        <taxon>Acidimicrobiales</taxon>
        <taxon>Iamiaceae</taxon>
        <taxon>Iamia</taxon>
    </lineage>
</organism>
<evidence type="ECO:0000313" key="4">
    <source>
        <dbReference type="Proteomes" id="UP001216390"/>
    </source>
</evidence>
<gene>
    <name evidence="3" type="ORF">PO878_07800</name>
</gene>
<evidence type="ECO:0000256" key="2">
    <source>
        <dbReference type="SAM" id="Phobius"/>
    </source>
</evidence>
<name>A0AAF0BSN9_9ACTN</name>
<feature type="region of interest" description="Disordered" evidence="1">
    <location>
        <begin position="60"/>
        <end position="82"/>
    </location>
</feature>
<dbReference type="KEGG" id="ima:PO878_07800"/>
<keyword evidence="4" id="KW-1185">Reference proteome</keyword>
<feature type="transmembrane region" description="Helical" evidence="2">
    <location>
        <begin position="83"/>
        <end position="103"/>
    </location>
</feature>
<reference evidence="3" key="1">
    <citation type="submission" date="2023-01" db="EMBL/GenBank/DDBJ databases">
        <title>The diversity of Class Acidimicrobiia in South China Sea sediment environments and the proposal of Iamia marina sp. nov., a novel species of the genus Iamia.</title>
        <authorList>
            <person name="He Y."/>
            <person name="Tian X."/>
        </authorList>
    </citation>
    <scope>NUCLEOTIDE SEQUENCE</scope>
    <source>
        <strain evidence="3">DSM 19957</strain>
    </source>
</reference>